<dbReference type="InterPro" id="IPR005018">
    <property type="entry name" value="DOMON_domain"/>
</dbReference>
<keyword evidence="5" id="KW-0812">Transmembrane</keyword>
<dbReference type="AlphaFoldDB" id="A0AAD9JC12"/>
<evidence type="ECO:0000313" key="9">
    <source>
        <dbReference type="Proteomes" id="UP001208570"/>
    </source>
</evidence>
<evidence type="ECO:0000256" key="4">
    <source>
        <dbReference type="SAM" id="MobiDB-lite"/>
    </source>
</evidence>
<evidence type="ECO:0000259" key="7">
    <source>
        <dbReference type="Pfam" id="PF03351"/>
    </source>
</evidence>
<feature type="transmembrane region" description="Helical" evidence="5">
    <location>
        <begin position="236"/>
        <end position="255"/>
    </location>
</feature>
<keyword evidence="3" id="KW-0408">Iron</keyword>
<organism evidence="8 9">
    <name type="scientific">Paralvinella palmiformis</name>
    <dbReference type="NCBI Taxonomy" id="53620"/>
    <lineage>
        <taxon>Eukaryota</taxon>
        <taxon>Metazoa</taxon>
        <taxon>Spiralia</taxon>
        <taxon>Lophotrochozoa</taxon>
        <taxon>Annelida</taxon>
        <taxon>Polychaeta</taxon>
        <taxon>Sedentaria</taxon>
        <taxon>Canalipalpata</taxon>
        <taxon>Terebellida</taxon>
        <taxon>Terebelliformia</taxon>
        <taxon>Alvinellidae</taxon>
        <taxon>Paralvinella</taxon>
    </lineage>
</organism>
<evidence type="ECO:0000256" key="1">
    <source>
        <dbReference type="ARBA" id="ARBA00001970"/>
    </source>
</evidence>
<dbReference type="Pfam" id="PF03351">
    <property type="entry name" value="DOMON"/>
    <property type="match status" value="1"/>
</dbReference>
<evidence type="ECO:0000256" key="2">
    <source>
        <dbReference type="ARBA" id="ARBA00004141"/>
    </source>
</evidence>
<dbReference type="EMBL" id="JAODUP010000431">
    <property type="protein sequence ID" value="KAK2149923.1"/>
    <property type="molecule type" value="Genomic_DNA"/>
</dbReference>
<keyword evidence="5" id="KW-0472">Membrane</keyword>
<comment type="cofactor">
    <cofactor evidence="1">
        <name>heme b</name>
        <dbReference type="ChEBI" id="CHEBI:60344"/>
    </cofactor>
</comment>
<dbReference type="GO" id="GO:0016020">
    <property type="term" value="C:membrane"/>
    <property type="evidence" value="ECO:0007669"/>
    <property type="project" value="UniProtKB-SubCell"/>
</dbReference>
<keyword evidence="9" id="KW-1185">Reference proteome</keyword>
<dbReference type="InterPro" id="IPR042307">
    <property type="entry name" value="Reeler_sf"/>
</dbReference>
<dbReference type="GO" id="GO:0099072">
    <property type="term" value="P:regulation of postsynaptic membrane neurotransmitter receptor levels"/>
    <property type="evidence" value="ECO:0007669"/>
    <property type="project" value="TreeGrafter"/>
</dbReference>
<dbReference type="PANTHER" id="PTHR46902:SF1">
    <property type="entry name" value="DOMON DOMAIN-CONTAINING PROTEIN FRRS1L"/>
    <property type="match status" value="1"/>
</dbReference>
<evidence type="ECO:0000256" key="3">
    <source>
        <dbReference type="ARBA" id="ARBA00023004"/>
    </source>
</evidence>
<dbReference type="GO" id="GO:1900449">
    <property type="term" value="P:regulation of glutamate receptor signaling pathway"/>
    <property type="evidence" value="ECO:0007669"/>
    <property type="project" value="InterPro"/>
</dbReference>
<dbReference type="Proteomes" id="UP001208570">
    <property type="component" value="Unassembled WGS sequence"/>
</dbReference>
<dbReference type="PANTHER" id="PTHR46902">
    <property type="entry name" value="DOMON DOMAIN-CONTAINING PROTEIN FRRS1L"/>
    <property type="match status" value="1"/>
</dbReference>
<reference evidence="8" key="1">
    <citation type="journal article" date="2023" name="Mol. Biol. Evol.">
        <title>Third-Generation Sequencing Reveals the Adaptive Role of the Epigenome in Three Deep-Sea Polychaetes.</title>
        <authorList>
            <person name="Perez M."/>
            <person name="Aroh O."/>
            <person name="Sun Y."/>
            <person name="Lan Y."/>
            <person name="Juniper S.K."/>
            <person name="Young C.R."/>
            <person name="Angers B."/>
            <person name="Qian P.Y."/>
        </authorList>
    </citation>
    <scope>NUCLEOTIDE SEQUENCE</scope>
    <source>
        <strain evidence="8">P08H-3</strain>
    </source>
</reference>
<comment type="subcellular location">
    <subcellularLocation>
        <location evidence="2">Membrane</location>
        <topology evidence="2">Multi-pass membrane protein</topology>
    </subcellularLocation>
</comment>
<evidence type="ECO:0000256" key="5">
    <source>
        <dbReference type="SAM" id="Phobius"/>
    </source>
</evidence>
<gene>
    <name evidence="8" type="ORF">LSH36_431g02000</name>
</gene>
<dbReference type="InterPro" id="IPR042789">
    <property type="entry name" value="FRRS1L"/>
</dbReference>
<evidence type="ECO:0000313" key="8">
    <source>
        <dbReference type="EMBL" id="KAK2149923.1"/>
    </source>
</evidence>
<dbReference type="Pfam" id="PF02014">
    <property type="entry name" value="Reeler"/>
    <property type="match status" value="1"/>
</dbReference>
<feature type="domain" description="Reelin" evidence="6">
    <location>
        <begin position="5"/>
        <end position="73"/>
    </location>
</feature>
<sequence length="260" mass="28726">TIKGNDKRLFRGLTIQARHHDTVSVGHFKADKDLLYTCSDVNDTLVIWYDRGQRAATFTWTSPKPRIGSVTFVRQHFNYFPTGFPEINVTGCGVTKGCFRYPQIGDDSCTHYSCQYLVTYQRKDGVAIFEMSAMAGWAALGFSSDDKMGGDDVFMCVHQSSSGADVRHYRNELAYQSPTLQQDGTLTDPEVDSISGGSRGHISRHSLPRPPTSGRKVTLSPRLNVIGGASSRDVHLSLFGLALLMSFYVINSVVVPTDMV</sequence>
<dbReference type="Gene3D" id="2.60.40.4060">
    <property type="entry name" value="Reeler domain"/>
    <property type="match status" value="1"/>
</dbReference>
<proteinExistence type="predicted"/>
<feature type="non-terminal residue" evidence="8">
    <location>
        <position position="1"/>
    </location>
</feature>
<evidence type="ECO:0000259" key="6">
    <source>
        <dbReference type="Pfam" id="PF02014"/>
    </source>
</evidence>
<protein>
    <recommendedName>
        <fullName evidence="10">DOMON domain-containing protein</fullName>
    </recommendedName>
</protein>
<evidence type="ECO:0008006" key="10">
    <source>
        <dbReference type="Google" id="ProtNLM"/>
    </source>
</evidence>
<keyword evidence="5" id="KW-1133">Transmembrane helix</keyword>
<dbReference type="InterPro" id="IPR002861">
    <property type="entry name" value="Reeler_dom"/>
</dbReference>
<accession>A0AAD9JC12</accession>
<name>A0AAD9JC12_9ANNE</name>
<comment type="caution">
    <text evidence="8">The sequence shown here is derived from an EMBL/GenBank/DDBJ whole genome shotgun (WGS) entry which is preliminary data.</text>
</comment>
<feature type="domain" description="DOMON" evidence="7">
    <location>
        <begin position="113"/>
        <end position="183"/>
    </location>
</feature>
<feature type="region of interest" description="Disordered" evidence="4">
    <location>
        <begin position="179"/>
        <end position="218"/>
    </location>
</feature>